<protein>
    <submittedName>
        <fullName evidence="2">Uncharacterized protein</fullName>
    </submittedName>
</protein>
<evidence type="ECO:0000313" key="2">
    <source>
        <dbReference type="EMBL" id="KPP68399.1"/>
    </source>
</evidence>
<organism evidence="2 3">
    <name type="scientific">Scleropages formosus</name>
    <name type="common">Asian bonytongue</name>
    <name type="synonym">Osteoglossum formosum</name>
    <dbReference type="NCBI Taxonomy" id="113540"/>
    <lineage>
        <taxon>Eukaryota</taxon>
        <taxon>Metazoa</taxon>
        <taxon>Chordata</taxon>
        <taxon>Craniata</taxon>
        <taxon>Vertebrata</taxon>
        <taxon>Euteleostomi</taxon>
        <taxon>Actinopterygii</taxon>
        <taxon>Neopterygii</taxon>
        <taxon>Teleostei</taxon>
        <taxon>Osteoglossocephala</taxon>
        <taxon>Osteoglossomorpha</taxon>
        <taxon>Osteoglossiformes</taxon>
        <taxon>Osteoglossidae</taxon>
        <taxon>Scleropages</taxon>
    </lineage>
</organism>
<dbReference type="EMBL" id="JARO02004505">
    <property type="protein sequence ID" value="KPP68399.1"/>
    <property type="molecule type" value="Genomic_DNA"/>
</dbReference>
<dbReference type="STRING" id="113540.ENSSFOP00015003126"/>
<sequence length="114" mass="12772">RKMATVREPGGITKAFCVFSLIAALHIWPQLCFPVDPSTGVDFPPCPEPALEGQLLFPAGRVSAAESKRQRKYAVAQGDQRLYLLIHDWQEETDQNLSFLSNIKKMLIYVLGLI</sequence>
<reference evidence="2 3" key="1">
    <citation type="submission" date="2015-08" db="EMBL/GenBank/DDBJ databases">
        <title>The genome of the Asian arowana (Scleropages formosus).</title>
        <authorList>
            <person name="Tan M.H."/>
            <person name="Gan H.M."/>
            <person name="Croft L.J."/>
            <person name="Austin C.M."/>
        </authorList>
    </citation>
    <scope>NUCLEOTIDE SEQUENCE [LARGE SCALE GENOMIC DNA]</scope>
    <source>
        <strain evidence="2">Aro1</strain>
    </source>
</reference>
<feature type="chain" id="PRO_5006143574" evidence="1">
    <location>
        <begin position="33"/>
        <end position="114"/>
    </location>
</feature>
<accession>A0A0P7V5H9</accession>
<evidence type="ECO:0000313" key="3">
    <source>
        <dbReference type="Proteomes" id="UP000034805"/>
    </source>
</evidence>
<keyword evidence="1" id="KW-0732">Signal</keyword>
<dbReference type="Proteomes" id="UP000034805">
    <property type="component" value="Unassembled WGS sequence"/>
</dbReference>
<feature type="non-terminal residue" evidence="2">
    <location>
        <position position="1"/>
    </location>
</feature>
<feature type="signal peptide" evidence="1">
    <location>
        <begin position="1"/>
        <end position="32"/>
    </location>
</feature>
<proteinExistence type="predicted"/>
<gene>
    <name evidence="2" type="ORF">Z043_112926</name>
</gene>
<dbReference type="AlphaFoldDB" id="A0A0P7V5H9"/>
<comment type="caution">
    <text evidence="2">The sequence shown here is derived from an EMBL/GenBank/DDBJ whole genome shotgun (WGS) entry which is preliminary data.</text>
</comment>
<evidence type="ECO:0000256" key="1">
    <source>
        <dbReference type="SAM" id="SignalP"/>
    </source>
</evidence>
<name>A0A0P7V5H9_SCLFO</name>